<dbReference type="EMBL" id="JAPWDV010000001">
    <property type="protein sequence ID" value="KAJ6223730.1"/>
    <property type="molecule type" value="Genomic_DNA"/>
</dbReference>
<feature type="transmembrane region" description="Helical" evidence="2">
    <location>
        <begin position="169"/>
        <end position="187"/>
    </location>
</feature>
<protein>
    <submittedName>
        <fullName evidence="3">Uncharacterized protein</fullName>
    </submittedName>
</protein>
<feature type="compositionally biased region" description="Low complexity" evidence="1">
    <location>
        <begin position="1"/>
        <end position="22"/>
    </location>
</feature>
<proteinExistence type="predicted"/>
<dbReference type="AlphaFoldDB" id="A0A9Q0MHM7"/>
<feature type="transmembrane region" description="Helical" evidence="2">
    <location>
        <begin position="82"/>
        <end position="101"/>
    </location>
</feature>
<evidence type="ECO:0000256" key="1">
    <source>
        <dbReference type="SAM" id="MobiDB-lite"/>
    </source>
</evidence>
<feature type="region of interest" description="Disordered" evidence="1">
    <location>
        <begin position="1"/>
        <end position="24"/>
    </location>
</feature>
<evidence type="ECO:0000313" key="4">
    <source>
        <dbReference type="Proteomes" id="UP001142055"/>
    </source>
</evidence>
<accession>A0A9Q0MHM7</accession>
<feature type="transmembrane region" description="Helical" evidence="2">
    <location>
        <begin position="121"/>
        <end position="149"/>
    </location>
</feature>
<keyword evidence="2" id="KW-0812">Transmembrane</keyword>
<keyword evidence="4" id="KW-1185">Reference proteome</keyword>
<evidence type="ECO:0000256" key="2">
    <source>
        <dbReference type="SAM" id="Phobius"/>
    </source>
</evidence>
<keyword evidence="2" id="KW-0472">Membrane</keyword>
<gene>
    <name evidence="3" type="ORF">RDWZM_002275</name>
</gene>
<evidence type="ECO:0000313" key="3">
    <source>
        <dbReference type="EMBL" id="KAJ6223730.1"/>
    </source>
</evidence>
<name>A0A9Q0MHM7_BLOTA</name>
<dbReference type="Proteomes" id="UP001142055">
    <property type="component" value="Chromosome 1"/>
</dbReference>
<reference evidence="3" key="1">
    <citation type="submission" date="2022-12" db="EMBL/GenBank/DDBJ databases">
        <title>Genome assemblies of Blomia tropicalis.</title>
        <authorList>
            <person name="Cui Y."/>
        </authorList>
    </citation>
    <scope>NUCLEOTIDE SEQUENCE</scope>
    <source>
        <tissue evidence="3">Adult mites</tissue>
    </source>
</reference>
<organism evidence="3 4">
    <name type="scientific">Blomia tropicalis</name>
    <name type="common">Mite</name>
    <dbReference type="NCBI Taxonomy" id="40697"/>
    <lineage>
        <taxon>Eukaryota</taxon>
        <taxon>Metazoa</taxon>
        <taxon>Ecdysozoa</taxon>
        <taxon>Arthropoda</taxon>
        <taxon>Chelicerata</taxon>
        <taxon>Arachnida</taxon>
        <taxon>Acari</taxon>
        <taxon>Acariformes</taxon>
        <taxon>Sarcoptiformes</taxon>
        <taxon>Astigmata</taxon>
        <taxon>Glycyphagoidea</taxon>
        <taxon>Echimyopodidae</taxon>
        <taxon>Blomia</taxon>
    </lineage>
</organism>
<sequence>MPRRTSSPSTSPSGRGSIRTTTQVASRSIPKMTADLTQSMMEKCGQLKQKLFNLLSFDVQPIRRRQSFDGSENTPIRRWSSMLILMFLSYLSILLAVHSYFDNLLCRMYQMHVHPKLMLIILWFTTFIEVHSYTLISIGIVLIVSAIHFIIWRQIITNHGIQLNQMERIVLFSYFIILTGYISMNYVPEHFKK</sequence>
<comment type="caution">
    <text evidence="3">The sequence shown here is derived from an EMBL/GenBank/DDBJ whole genome shotgun (WGS) entry which is preliminary data.</text>
</comment>
<keyword evidence="2" id="KW-1133">Transmembrane helix</keyword>